<sequence>MSPSLSLFILGLGLISVVRAQSPVWGQCGGNGWTGSTACASGFVTSMRYSQCVPSSSAPSSTGSAPPASTPSSSVKANYWFSFGDSYTATAFSPDSTPPQPSNPMGNPSFPGGTATGGPNWIDYDTVTFNNSLVLTWNYAYGGATIDANLAPPYTPTVLSLTDQVNEFLNGAAKKPASAPWTGENSLFSVWIGINDLSWSWWQTGDRLAYSDTLLDAEFALIQKLYNVGARNFLFLNVPPFQRSPYSLEGSNTTAPILQGVIEDFNTKLVQRVQDLKANNTGVTTFLWDSYEDFNKILDNPTQYGFRDATAFGSGDDLFWG</sequence>
<feature type="domain" description="CBM1" evidence="4">
    <location>
        <begin position="20"/>
        <end position="53"/>
    </location>
</feature>
<dbReference type="PANTHER" id="PTHR45642:SF139">
    <property type="entry name" value="SGNH HYDROLASE-TYPE ESTERASE DOMAIN-CONTAINING PROTEIN"/>
    <property type="match status" value="1"/>
</dbReference>
<feature type="chain" id="PRO_5020680125" description="CBM1 domain-containing protein" evidence="3">
    <location>
        <begin position="21"/>
        <end position="321"/>
    </location>
</feature>
<dbReference type="Proteomes" id="UP000297245">
    <property type="component" value="Unassembled WGS sequence"/>
</dbReference>
<accession>A0A4S8M5C8</accession>
<evidence type="ECO:0000313" key="6">
    <source>
        <dbReference type="Proteomes" id="UP000297245"/>
    </source>
</evidence>
<dbReference type="Pfam" id="PF00657">
    <property type="entry name" value="Lipase_GDSL"/>
    <property type="match status" value="1"/>
</dbReference>
<dbReference type="Pfam" id="PF00734">
    <property type="entry name" value="CBM_1"/>
    <property type="match status" value="1"/>
</dbReference>
<dbReference type="InterPro" id="IPR036514">
    <property type="entry name" value="SGNH_hydro_sf"/>
</dbReference>
<dbReference type="PROSITE" id="PS51164">
    <property type="entry name" value="CBM1_2"/>
    <property type="match status" value="1"/>
</dbReference>
<dbReference type="InterPro" id="IPR000254">
    <property type="entry name" value="CBD"/>
</dbReference>
<evidence type="ECO:0000256" key="3">
    <source>
        <dbReference type="SAM" id="SignalP"/>
    </source>
</evidence>
<dbReference type="OrthoDB" id="1600564at2759"/>
<dbReference type="EMBL" id="ML179156">
    <property type="protein sequence ID" value="THU97432.1"/>
    <property type="molecule type" value="Genomic_DNA"/>
</dbReference>
<keyword evidence="6" id="KW-1185">Reference proteome</keyword>
<dbReference type="GO" id="GO:0030248">
    <property type="term" value="F:cellulose binding"/>
    <property type="evidence" value="ECO:0007669"/>
    <property type="project" value="InterPro"/>
</dbReference>
<dbReference type="InterPro" id="IPR050592">
    <property type="entry name" value="GDSL_lipolytic_enzyme"/>
</dbReference>
<evidence type="ECO:0000256" key="2">
    <source>
        <dbReference type="SAM" id="MobiDB-lite"/>
    </source>
</evidence>
<dbReference type="SMART" id="SM00236">
    <property type="entry name" value="fCBD"/>
    <property type="match status" value="1"/>
</dbReference>
<feature type="signal peptide" evidence="3">
    <location>
        <begin position="1"/>
        <end position="20"/>
    </location>
</feature>
<name>A0A4S8M5C8_DENBC</name>
<dbReference type="InterPro" id="IPR001087">
    <property type="entry name" value="GDSL"/>
</dbReference>
<protein>
    <recommendedName>
        <fullName evidence="4">CBM1 domain-containing protein</fullName>
    </recommendedName>
</protein>
<gene>
    <name evidence="5" type="ORF">K435DRAFT_662833</name>
</gene>
<dbReference type="GO" id="GO:0005576">
    <property type="term" value="C:extracellular region"/>
    <property type="evidence" value="ECO:0007669"/>
    <property type="project" value="InterPro"/>
</dbReference>
<evidence type="ECO:0000259" key="4">
    <source>
        <dbReference type="PROSITE" id="PS51164"/>
    </source>
</evidence>
<organism evidence="5 6">
    <name type="scientific">Dendrothele bispora (strain CBS 962.96)</name>
    <dbReference type="NCBI Taxonomy" id="1314807"/>
    <lineage>
        <taxon>Eukaryota</taxon>
        <taxon>Fungi</taxon>
        <taxon>Dikarya</taxon>
        <taxon>Basidiomycota</taxon>
        <taxon>Agaricomycotina</taxon>
        <taxon>Agaricomycetes</taxon>
        <taxon>Agaricomycetidae</taxon>
        <taxon>Agaricales</taxon>
        <taxon>Agaricales incertae sedis</taxon>
        <taxon>Dendrothele</taxon>
    </lineage>
</organism>
<dbReference type="SUPFAM" id="SSF57180">
    <property type="entry name" value="Cellulose-binding domain"/>
    <property type="match status" value="1"/>
</dbReference>
<dbReference type="SUPFAM" id="SSF52266">
    <property type="entry name" value="SGNH hydrolase"/>
    <property type="match status" value="1"/>
</dbReference>
<keyword evidence="1 3" id="KW-0732">Signal</keyword>
<dbReference type="AlphaFoldDB" id="A0A4S8M5C8"/>
<dbReference type="Gene3D" id="3.40.50.1110">
    <property type="entry name" value="SGNH hydrolase"/>
    <property type="match status" value="1"/>
</dbReference>
<dbReference type="InterPro" id="IPR035971">
    <property type="entry name" value="CBD_sf"/>
</dbReference>
<dbReference type="GO" id="GO:0005975">
    <property type="term" value="P:carbohydrate metabolic process"/>
    <property type="evidence" value="ECO:0007669"/>
    <property type="project" value="InterPro"/>
</dbReference>
<dbReference type="CDD" id="cd01846">
    <property type="entry name" value="fatty_acyltransferase_like"/>
    <property type="match status" value="1"/>
</dbReference>
<proteinExistence type="predicted"/>
<evidence type="ECO:0000313" key="5">
    <source>
        <dbReference type="EMBL" id="THU97432.1"/>
    </source>
</evidence>
<reference evidence="5 6" key="1">
    <citation type="journal article" date="2019" name="Nat. Ecol. Evol.">
        <title>Megaphylogeny resolves global patterns of mushroom evolution.</title>
        <authorList>
            <person name="Varga T."/>
            <person name="Krizsan K."/>
            <person name="Foldi C."/>
            <person name="Dima B."/>
            <person name="Sanchez-Garcia M."/>
            <person name="Sanchez-Ramirez S."/>
            <person name="Szollosi G.J."/>
            <person name="Szarkandi J.G."/>
            <person name="Papp V."/>
            <person name="Albert L."/>
            <person name="Andreopoulos W."/>
            <person name="Angelini C."/>
            <person name="Antonin V."/>
            <person name="Barry K.W."/>
            <person name="Bougher N.L."/>
            <person name="Buchanan P."/>
            <person name="Buyck B."/>
            <person name="Bense V."/>
            <person name="Catcheside P."/>
            <person name="Chovatia M."/>
            <person name="Cooper J."/>
            <person name="Damon W."/>
            <person name="Desjardin D."/>
            <person name="Finy P."/>
            <person name="Geml J."/>
            <person name="Haridas S."/>
            <person name="Hughes K."/>
            <person name="Justo A."/>
            <person name="Karasinski D."/>
            <person name="Kautmanova I."/>
            <person name="Kiss B."/>
            <person name="Kocsube S."/>
            <person name="Kotiranta H."/>
            <person name="LaButti K.M."/>
            <person name="Lechner B.E."/>
            <person name="Liimatainen K."/>
            <person name="Lipzen A."/>
            <person name="Lukacs Z."/>
            <person name="Mihaltcheva S."/>
            <person name="Morgado L.N."/>
            <person name="Niskanen T."/>
            <person name="Noordeloos M.E."/>
            <person name="Ohm R.A."/>
            <person name="Ortiz-Santana B."/>
            <person name="Ovrebo C."/>
            <person name="Racz N."/>
            <person name="Riley R."/>
            <person name="Savchenko A."/>
            <person name="Shiryaev A."/>
            <person name="Soop K."/>
            <person name="Spirin V."/>
            <person name="Szebenyi C."/>
            <person name="Tomsovsky M."/>
            <person name="Tulloss R.E."/>
            <person name="Uehling J."/>
            <person name="Grigoriev I.V."/>
            <person name="Vagvolgyi C."/>
            <person name="Papp T."/>
            <person name="Martin F.M."/>
            <person name="Miettinen O."/>
            <person name="Hibbett D.S."/>
            <person name="Nagy L.G."/>
        </authorList>
    </citation>
    <scope>NUCLEOTIDE SEQUENCE [LARGE SCALE GENOMIC DNA]</scope>
    <source>
        <strain evidence="5 6">CBS 962.96</strain>
    </source>
</reference>
<feature type="region of interest" description="Disordered" evidence="2">
    <location>
        <begin position="92"/>
        <end position="114"/>
    </location>
</feature>
<evidence type="ECO:0000256" key="1">
    <source>
        <dbReference type="ARBA" id="ARBA00022729"/>
    </source>
</evidence>
<dbReference type="GO" id="GO:0016788">
    <property type="term" value="F:hydrolase activity, acting on ester bonds"/>
    <property type="evidence" value="ECO:0007669"/>
    <property type="project" value="InterPro"/>
</dbReference>
<dbReference type="PANTHER" id="PTHR45642">
    <property type="entry name" value="GDSL ESTERASE/LIPASE EXL3"/>
    <property type="match status" value="1"/>
</dbReference>